<gene>
    <name evidence="7" type="ORF">MT2528_2584</name>
    <name evidence="8" type="ORF">NVI5450_2796</name>
</gene>
<accession>A0A1K9ZIY3</accession>
<dbReference type="GeneID" id="61296419"/>
<feature type="transmembrane region" description="Helical" evidence="6">
    <location>
        <begin position="104"/>
        <end position="124"/>
    </location>
</feature>
<evidence type="ECO:0000256" key="5">
    <source>
        <dbReference type="ARBA" id="ARBA00023136"/>
    </source>
</evidence>
<feature type="transmembrane region" description="Helical" evidence="6">
    <location>
        <begin position="12"/>
        <end position="34"/>
    </location>
</feature>
<feature type="transmembrane region" description="Helical" evidence="6">
    <location>
        <begin position="74"/>
        <end position="98"/>
    </location>
</feature>
<comment type="subcellular location">
    <subcellularLocation>
        <location evidence="1">Cell membrane</location>
        <topology evidence="1">Multi-pass membrane protein</topology>
    </subcellularLocation>
</comment>
<name>A0A1K9ZIY3_9GAMM</name>
<evidence type="ECO:0000256" key="1">
    <source>
        <dbReference type="ARBA" id="ARBA00004651"/>
    </source>
</evidence>
<sequence length="129" mass="14269">MSNKLAMNAFNQAIKLIVFQVLLVAVCALTFLLIDGELSARSAIFGGIIYVLPNYIFTRLAFRFMGARQIQDVVASFALGESLKLVLTVVFFIAVLGFVKVNYLPLYVTFSLAIGSQLFAPYFMNKKLG</sequence>
<dbReference type="RefSeq" id="WP_045108508.1">
    <property type="nucleotide sequence ID" value="NZ_CAWQZC010000096.1"/>
</dbReference>
<evidence type="ECO:0000313" key="9">
    <source>
        <dbReference type="Proteomes" id="UP000182660"/>
    </source>
</evidence>
<evidence type="ECO:0000313" key="8">
    <source>
        <dbReference type="EMBL" id="SGZ04549.1"/>
    </source>
</evidence>
<dbReference type="OrthoDB" id="5702716at2"/>
<dbReference type="Proteomes" id="UP000183794">
    <property type="component" value="Unassembled WGS sequence"/>
</dbReference>
<evidence type="ECO:0000256" key="4">
    <source>
        <dbReference type="ARBA" id="ARBA00022989"/>
    </source>
</evidence>
<keyword evidence="5 6" id="KW-0472">Membrane</keyword>
<organism evidence="8 10">
    <name type="scientific">Moritella viscosa</name>
    <dbReference type="NCBI Taxonomy" id="80854"/>
    <lineage>
        <taxon>Bacteria</taxon>
        <taxon>Pseudomonadati</taxon>
        <taxon>Pseudomonadota</taxon>
        <taxon>Gammaproteobacteria</taxon>
        <taxon>Alteromonadales</taxon>
        <taxon>Moritellaceae</taxon>
        <taxon>Moritella</taxon>
    </lineage>
</organism>
<dbReference type="AlphaFoldDB" id="A0A1K9ZIY3"/>
<dbReference type="Pfam" id="PF03899">
    <property type="entry name" value="ATP-synt_I"/>
    <property type="match status" value="1"/>
</dbReference>
<dbReference type="EMBL" id="FPLJ01000057">
    <property type="protein sequence ID" value="SGY93502.1"/>
    <property type="molecule type" value="Genomic_DNA"/>
</dbReference>
<keyword evidence="3 6" id="KW-0812">Transmembrane</keyword>
<protein>
    <submittedName>
        <fullName evidence="8">ATP synthase subunit A</fullName>
    </submittedName>
</protein>
<dbReference type="EMBL" id="FPLD01000070">
    <property type="protein sequence ID" value="SGZ04549.1"/>
    <property type="molecule type" value="Genomic_DNA"/>
</dbReference>
<evidence type="ECO:0000313" key="7">
    <source>
        <dbReference type="EMBL" id="SGY93502.1"/>
    </source>
</evidence>
<proteinExistence type="predicted"/>
<keyword evidence="2" id="KW-1003">Cell membrane</keyword>
<evidence type="ECO:0000256" key="2">
    <source>
        <dbReference type="ARBA" id="ARBA00022475"/>
    </source>
</evidence>
<dbReference type="Proteomes" id="UP000182660">
    <property type="component" value="Unassembled WGS sequence"/>
</dbReference>
<reference evidence="8 10" key="2">
    <citation type="submission" date="2016-11" db="EMBL/GenBank/DDBJ databases">
        <authorList>
            <person name="Jaros S."/>
            <person name="Januszkiewicz K."/>
            <person name="Wedrychowicz H."/>
        </authorList>
    </citation>
    <scope>NUCLEOTIDE SEQUENCE [LARGE SCALE GENOMIC DNA]</scope>
    <source>
        <strain evidence="8">NVI 5450</strain>
    </source>
</reference>
<evidence type="ECO:0000313" key="10">
    <source>
        <dbReference type="Proteomes" id="UP000183794"/>
    </source>
</evidence>
<keyword evidence="9" id="KW-1185">Reference proteome</keyword>
<evidence type="ECO:0000256" key="3">
    <source>
        <dbReference type="ARBA" id="ARBA00022692"/>
    </source>
</evidence>
<feature type="transmembrane region" description="Helical" evidence="6">
    <location>
        <begin position="40"/>
        <end position="62"/>
    </location>
</feature>
<keyword evidence="4 6" id="KW-1133">Transmembrane helix</keyword>
<dbReference type="InterPro" id="IPR005598">
    <property type="entry name" value="ATP_synth_I"/>
</dbReference>
<dbReference type="GO" id="GO:0005886">
    <property type="term" value="C:plasma membrane"/>
    <property type="evidence" value="ECO:0007669"/>
    <property type="project" value="UniProtKB-SubCell"/>
</dbReference>
<evidence type="ECO:0000256" key="6">
    <source>
        <dbReference type="SAM" id="Phobius"/>
    </source>
</evidence>
<reference evidence="7 9" key="1">
    <citation type="submission" date="2016-11" db="EMBL/GenBank/DDBJ databases">
        <authorList>
            <person name="Klemetsen T."/>
        </authorList>
    </citation>
    <scope>NUCLEOTIDE SEQUENCE [LARGE SCALE GENOMIC DNA]</scope>
    <source>
        <strain evidence="7">MT 2528</strain>
    </source>
</reference>